<dbReference type="GO" id="GO:0006826">
    <property type="term" value="P:iron ion transport"/>
    <property type="evidence" value="ECO:0007669"/>
    <property type="project" value="UniProtKB-KW"/>
</dbReference>
<gene>
    <name evidence="16" type="ordered locus">Swit_4197</name>
</gene>
<keyword evidence="9 11" id="KW-0472">Membrane</keyword>
<evidence type="ECO:0000256" key="11">
    <source>
        <dbReference type="PROSITE-ProRule" id="PRU01360"/>
    </source>
</evidence>
<reference evidence="16 17" key="1">
    <citation type="journal article" date="2010" name="J. Bacteriol.">
        <title>Genome sequence of the dioxin-mineralizing bacterium Sphingomonas wittichii RW1.</title>
        <authorList>
            <person name="Miller T.R."/>
            <person name="Delcher A.L."/>
            <person name="Salzberg S.L."/>
            <person name="Saunders E."/>
            <person name="Detter J.C."/>
            <person name="Halden R.U."/>
        </authorList>
    </citation>
    <scope>NUCLEOTIDE SEQUENCE [LARGE SCALE GENOMIC DNA]</scope>
    <source>
        <strain evidence="17">DSM 6014 / CCUG 31198 / JCM 15750 / NBRC 105917 / EY 4224 / RW1</strain>
    </source>
</reference>
<feature type="domain" description="TonB-dependent receptor plug" evidence="15">
    <location>
        <begin position="49"/>
        <end position="154"/>
    </location>
</feature>
<evidence type="ECO:0000256" key="8">
    <source>
        <dbReference type="ARBA" id="ARBA00023077"/>
    </source>
</evidence>
<sequence length="702" mass="77064">MNKAYWLHAAILGSMSTLPSNALAQNSDPAGTDNPNEIVVTAQNRTERLQEVPIQVSALNSEAIGDAGIKSTADALSQIANASFDRGNNYRSNYITMRGLTQLNNADPPVAFVVDGVPQTNQESIGVALFDVERIEILKGPQGSLYGRNAVGGAINVITKEPTNDLSGFWNLAVSKGETVDASAGVSGAIVDDVLLFRVATTYKHSDGLIRNSFRGDHSDYIDHDYTFRGRLIAKPSDALKIDLRAEYNKYAAGGNYYSAVFSGDPNDFVDPQANLPGLTSGSVTDLTAKIDYDLDFATLTSISNYSDFKLSARSDGDIRNPVTSPGGFFGLGFQLGQGQDLKRRIFSQEIRLVSRSDQPLRWLVGGYYLDTDRSLRSRFFFDFNGQPSQIDSPANLFLDNNEGNDNRAYAFFGQVDYDILTNLTLTGGLRYDNDRRVQTNLNSNTVRKARFDRLQPKVTLAWKPGDNKLIYATFGTGFRSGGFNAPNAPVPVFASETLSNYEAGFKTQFLDRRLTVNGAAFQTDVKNYQFFYLDTASGAQIIDTIGKVRIRGLELELIASLADRLEASVAVGVIDSNIRNSVFAADIGNRAPRTVPFSTTSSLQYKPSLGGDVEGLARVEWQHFGKKYWGADNVAVQNPYDIVNARLGVNFGQFGVYGFVRNLLNDKYYGEFFQPKYSGLDIFIGYPGAPRSFGVEMKMSF</sequence>
<evidence type="ECO:0000256" key="9">
    <source>
        <dbReference type="ARBA" id="ARBA00023136"/>
    </source>
</evidence>
<evidence type="ECO:0000313" key="16">
    <source>
        <dbReference type="EMBL" id="ABQ70537.1"/>
    </source>
</evidence>
<dbReference type="CDD" id="cd01347">
    <property type="entry name" value="ligand_gated_channel"/>
    <property type="match status" value="1"/>
</dbReference>
<keyword evidence="4" id="KW-0410">Iron transport</keyword>
<dbReference type="PROSITE" id="PS52016">
    <property type="entry name" value="TONB_DEPENDENT_REC_3"/>
    <property type="match status" value="1"/>
</dbReference>
<keyword evidence="10 11" id="KW-0998">Cell outer membrane</keyword>
<evidence type="ECO:0000256" key="6">
    <source>
        <dbReference type="ARBA" id="ARBA00023004"/>
    </source>
</evidence>
<feature type="chain" id="PRO_5039894424" evidence="13">
    <location>
        <begin position="25"/>
        <end position="702"/>
    </location>
</feature>
<evidence type="ECO:0000256" key="12">
    <source>
        <dbReference type="RuleBase" id="RU003357"/>
    </source>
</evidence>
<evidence type="ECO:0000256" key="7">
    <source>
        <dbReference type="ARBA" id="ARBA00023065"/>
    </source>
</evidence>
<protein>
    <submittedName>
        <fullName evidence="16">TonB-dependent receptor</fullName>
    </submittedName>
</protein>
<dbReference type="Gene3D" id="2.40.170.20">
    <property type="entry name" value="TonB-dependent receptor, beta-barrel domain"/>
    <property type="match status" value="1"/>
</dbReference>
<dbReference type="InterPro" id="IPR036942">
    <property type="entry name" value="Beta-barrel_TonB_sf"/>
</dbReference>
<keyword evidence="7" id="KW-0406">Ion transport</keyword>
<evidence type="ECO:0000256" key="13">
    <source>
        <dbReference type="SAM" id="SignalP"/>
    </source>
</evidence>
<feature type="domain" description="TonB-dependent receptor-like beta-barrel" evidence="14">
    <location>
        <begin position="238"/>
        <end position="664"/>
    </location>
</feature>
<keyword evidence="16" id="KW-0675">Receptor</keyword>
<evidence type="ECO:0000259" key="14">
    <source>
        <dbReference type="Pfam" id="PF00593"/>
    </source>
</evidence>
<feature type="signal peptide" evidence="13">
    <location>
        <begin position="1"/>
        <end position="24"/>
    </location>
</feature>
<dbReference type="PANTHER" id="PTHR32552:SF81">
    <property type="entry name" value="TONB-DEPENDENT OUTER MEMBRANE RECEPTOR"/>
    <property type="match status" value="1"/>
</dbReference>
<keyword evidence="5 11" id="KW-0812">Transmembrane</keyword>
<name>A0A9J9HFC1_RHIWR</name>
<evidence type="ECO:0000313" key="17">
    <source>
        <dbReference type="Proteomes" id="UP000001989"/>
    </source>
</evidence>
<proteinExistence type="inferred from homology"/>
<dbReference type="InterPro" id="IPR012910">
    <property type="entry name" value="Plug_dom"/>
</dbReference>
<keyword evidence="6" id="KW-0408">Iron</keyword>
<dbReference type="InterPro" id="IPR000531">
    <property type="entry name" value="Beta-barrel_TonB"/>
</dbReference>
<comment type="subcellular location">
    <subcellularLocation>
        <location evidence="1 11">Cell outer membrane</location>
        <topology evidence="1 11">Multi-pass membrane protein</topology>
    </subcellularLocation>
</comment>
<dbReference type="InterPro" id="IPR039426">
    <property type="entry name" value="TonB-dep_rcpt-like"/>
</dbReference>
<keyword evidence="2 11" id="KW-0813">Transport</keyword>
<keyword evidence="17" id="KW-1185">Reference proteome</keyword>
<keyword evidence="3 11" id="KW-1134">Transmembrane beta strand</keyword>
<accession>A0A9J9HFC1</accession>
<evidence type="ECO:0000256" key="4">
    <source>
        <dbReference type="ARBA" id="ARBA00022496"/>
    </source>
</evidence>
<dbReference type="Pfam" id="PF00593">
    <property type="entry name" value="TonB_dep_Rec_b-barrel"/>
    <property type="match status" value="1"/>
</dbReference>
<comment type="similarity">
    <text evidence="11 12">Belongs to the TonB-dependent receptor family.</text>
</comment>
<dbReference type="KEGG" id="swi:Swit_4197"/>
<dbReference type="AlphaFoldDB" id="A0A9J9HFC1"/>
<evidence type="ECO:0000256" key="10">
    <source>
        <dbReference type="ARBA" id="ARBA00023237"/>
    </source>
</evidence>
<dbReference type="PANTHER" id="PTHR32552">
    <property type="entry name" value="FERRICHROME IRON RECEPTOR-RELATED"/>
    <property type="match status" value="1"/>
</dbReference>
<keyword evidence="13" id="KW-0732">Signal</keyword>
<evidence type="ECO:0000256" key="2">
    <source>
        <dbReference type="ARBA" id="ARBA00022448"/>
    </source>
</evidence>
<dbReference type="Proteomes" id="UP000001989">
    <property type="component" value="Chromosome"/>
</dbReference>
<dbReference type="Pfam" id="PF07715">
    <property type="entry name" value="Plug"/>
    <property type="match status" value="1"/>
</dbReference>
<dbReference type="EMBL" id="CP000699">
    <property type="protein sequence ID" value="ABQ70537.1"/>
    <property type="molecule type" value="Genomic_DNA"/>
</dbReference>
<evidence type="ECO:0000256" key="3">
    <source>
        <dbReference type="ARBA" id="ARBA00022452"/>
    </source>
</evidence>
<evidence type="ECO:0000256" key="1">
    <source>
        <dbReference type="ARBA" id="ARBA00004571"/>
    </source>
</evidence>
<keyword evidence="8 12" id="KW-0798">TonB box</keyword>
<organism evidence="16 17">
    <name type="scientific">Rhizorhabdus wittichii (strain DSM 6014 / CCUG 31198 / JCM 15750 / NBRC 105917 / EY 4224 / RW1)</name>
    <name type="common">Sphingomonas wittichii</name>
    <dbReference type="NCBI Taxonomy" id="392499"/>
    <lineage>
        <taxon>Bacteria</taxon>
        <taxon>Pseudomonadati</taxon>
        <taxon>Pseudomonadota</taxon>
        <taxon>Alphaproteobacteria</taxon>
        <taxon>Sphingomonadales</taxon>
        <taxon>Sphingomonadaceae</taxon>
        <taxon>Rhizorhabdus</taxon>
    </lineage>
</organism>
<evidence type="ECO:0000259" key="15">
    <source>
        <dbReference type="Pfam" id="PF07715"/>
    </source>
</evidence>
<dbReference type="GO" id="GO:0009279">
    <property type="term" value="C:cell outer membrane"/>
    <property type="evidence" value="ECO:0007669"/>
    <property type="project" value="UniProtKB-SubCell"/>
</dbReference>
<dbReference type="SUPFAM" id="SSF56935">
    <property type="entry name" value="Porins"/>
    <property type="match status" value="1"/>
</dbReference>
<evidence type="ECO:0000256" key="5">
    <source>
        <dbReference type="ARBA" id="ARBA00022692"/>
    </source>
</evidence>